<comment type="caution">
    <text evidence="2">The sequence shown here is derived from an EMBL/GenBank/DDBJ whole genome shotgun (WGS) entry which is preliminary data.</text>
</comment>
<sequence length="32" mass="3200">MPLLEDPTVMFMIGMVVGAGAMLAGFLVGGSS</sequence>
<gene>
    <name evidence="2" type="ORF">C7402_115243</name>
</gene>
<evidence type="ECO:0000313" key="2">
    <source>
        <dbReference type="EMBL" id="PVX77184.1"/>
    </source>
</evidence>
<keyword evidence="1" id="KW-1133">Transmembrane helix</keyword>
<name>A0ABX5KFM1_9BURK</name>
<proteinExistence type="predicted"/>
<keyword evidence="1" id="KW-0472">Membrane</keyword>
<dbReference type="Proteomes" id="UP000245712">
    <property type="component" value="Unassembled WGS sequence"/>
</dbReference>
<evidence type="ECO:0000313" key="3">
    <source>
        <dbReference type="Proteomes" id="UP000245712"/>
    </source>
</evidence>
<dbReference type="EMBL" id="QEOB01000015">
    <property type="protein sequence ID" value="PVX77184.1"/>
    <property type="molecule type" value="Genomic_DNA"/>
</dbReference>
<accession>A0ABX5KFM1</accession>
<reference evidence="2 3" key="1">
    <citation type="submission" date="2018-05" db="EMBL/GenBank/DDBJ databases">
        <title>Genomic Encyclopedia of Type Strains, Phase IV (KMG-V): Genome sequencing to study the core and pangenomes of soil and plant-associated prokaryotes.</title>
        <authorList>
            <person name="Whitman W."/>
        </authorList>
    </citation>
    <scope>NUCLEOTIDE SEQUENCE [LARGE SCALE GENOMIC DNA]</scope>
    <source>
        <strain evidence="2 3">SCZa-39</strain>
    </source>
</reference>
<protein>
    <submittedName>
        <fullName evidence="2">Uncharacterized protein</fullName>
    </submittedName>
</protein>
<organism evidence="2 3">
    <name type="scientific">Paraburkholderia unamae</name>
    <dbReference type="NCBI Taxonomy" id="219649"/>
    <lineage>
        <taxon>Bacteria</taxon>
        <taxon>Pseudomonadati</taxon>
        <taxon>Pseudomonadota</taxon>
        <taxon>Betaproteobacteria</taxon>
        <taxon>Burkholderiales</taxon>
        <taxon>Burkholderiaceae</taxon>
        <taxon>Paraburkholderia</taxon>
    </lineage>
</organism>
<feature type="transmembrane region" description="Helical" evidence="1">
    <location>
        <begin position="12"/>
        <end position="30"/>
    </location>
</feature>
<evidence type="ECO:0000256" key="1">
    <source>
        <dbReference type="SAM" id="Phobius"/>
    </source>
</evidence>
<keyword evidence="3" id="KW-1185">Reference proteome</keyword>
<keyword evidence="1" id="KW-0812">Transmembrane</keyword>